<gene>
    <name evidence="1" type="ORF">L195_g064756</name>
</gene>
<evidence type="ECO:0000313" key="2">
    <source>
        <dbReference type="Proteomes" id="UP000236291"/>
    </source>
</evidence>
<comment type="caution">
    <text evidence="1">The sequence shown here is derived from an EMBL/GenBank/DDBJ whole genome shotgun (WGS) entry which is preliminary data.</text>
</comment>
<dbReference type="EMBL" id="ASHM01267210">
    <property type="protein sequence ID" value="PNX70228.1"/>
    <property type="molecule type" value="Genomic_DNA"/>
</dbReference>
<dbReference type="Proteomes" id="UP000236291">
    <property type="component" value="Unassembled WGS sequence"/>
</dbReference>
<sequence>MGLQIVWTVAEASNLALKAELLEKSPINFSNFR</sequence>
<name>A0A2K3KVC6_TRIPR</name>
<organism evidence="1 2">
    <name type="scientific">Trifolium pratense</name>
    <name type="common">Red clover</name>
    <dbReference type="NCBI Taxonomy" id="57577"/>
    <lineage>
        <taxon>Eukaryota</taxon>
        <taxon>Viridiplantae</taxon>
        <taxon>Streptophyta</taxon>
        <taxon>Embryophyta</taxon>
        <taxon>Tracheophyta</taxon>
        <taxon>Spermatophyta</taxon>
        <taxon>Magnoliopsida</taxon>
        <taxon>eudicotyledons</taxon>
        <taxon>Gunneridae</taxon>
        <taxon>Pentapetalae</taxon>
        <taxon>rosids</taxon>
        <taxon>fabids</taxon>
        <taxon>Fabales</taxon>
        <taxon>Fabaceae</taxon>
        <taxon>Papilionoideae</taxon>
        <taxon>50 kb inversion clade</taxon>
        <taxon>NPAAA clade</taxon>
        <taxon>Hologalegina</taxon>
        <taxon>IRL clade</taxon>
        <taxon>Trifolieae</taxon>
        <taxon>Trifolium</taxon>
    </lineage>
</organism>
<proteinExistence type="predicted"/>
<accession>A0A2K3KVC6</accession>
<evidence type="ECO:0000313" key="1">
    <source>
        <dbReference type="EMBL" id="PNX70228.1"/>
    </source>
</evidence>
<protein>
    <submittedName>
        <fullName evidence="1">Uncharacterized protein</fullName>
    </submittedName>
</protein>
<dbReference type="AlphaFoldDB" id="A0A2K3KVC6"/>
<reference evidence="1 2" key="2">
    <citation type="journal article" date="2017" name="Front. Plant Sci.">
        <title>Gene Classification and Mining of Molecular Markers Useful in Red Clover (Trifolium pratense) Breeding.</title>
        <authorList>
            <person name="Istvanek J."/>
            <person name="Dluhosova J."/>
            <person name="Dluhos P."/>
            <person name="Patkova L."/>
            <person name="Nedelnik J."/>
            <person name="Repkova J."/>
        </authorList>
    </citation>
    <scope>NUCLEOTIDE SEQUENCE [LARGE SCALE GENOMIC DNA]</scope>
    <source>
        <strain evidence="2">cv. Tatra</strain>
        <tissue evidence="1">Young leaves</tissue>
    </source>
</reference>
<feature type="non-terminal residue" evidence="1">
    <location>
        <position position="33"/>
    </location>
</feature>
<reference evidence="1 2" key="1">
    <citation type="journal article" date="2014" name="Am. J. Bot.">
        <title>Genome assembly and annotation for red clover (Trifolium pratense; Fabaceae).</title>
        <authorList>
            <person name="Istvanek J."/>
            <person name="Jaros M."/>
            <person name="Krenek A."/>
            <person name="Repkova J."/>
        </authorList>
    </citation>
    <scope>NUCLEOTIDE SEQUENCE [LARGE SCALE GENOMIC DNA]</scope>
    <source>
        <strain evidence="2">cv. Tatra</strain>
        <tissue evidence="1">Young leaves</tissue>
    </source>
</reference>